<accession>A0A0B3RRG4</accession>
<name>A0A0B3RRG4_9RHOB</name>
<sequence>MTVQSAAEIYQANLDVGSRMFFAGDLDRIGSHIAVPCAVHTQDSSQRIERLEDLLVMLREQPDSLRRLGTTEYHRICIKAEFTDPTGQRIRGQHGTYLLRGGSYLMERSPCEQLIELQGDDWKALDLDRQMRNSDLTMVGPQLMEHLRRREAQPDKGES</sequence>
<gene>
    <name evidence="1" type="ORF">OA50_04970</name>
</gene>
<reference evidence="1 2" key="1">
    <citation type="submission" date="2014-10" db="EMBL/GenBank/DDBJ databases">
        <title>Genome sequence of Ponticoccus sp. strain UMTAT08 isolated from clonal culture of toxic dinoflagellate Alexandrium tamiyavanichii.</title>
        <authorList>
            <person name="Gan H.Y."/>
            <person name="Muhd D.-D."/>
            <person name="Mohd Noor M.E."/>
            <person name="Yeong Y.S."/>
            <person name="Usup G."/>
        </authorList>
    </citation>
    <scope>NUCLEOTIDE SEQUENCE [LARGE SCALE GENOMIC DNA]</scope>
    <source>
        <strain evidence="1 2">UMTAT08</strain>
    </source>
</reference>
<dbReference type="OrthoDB" id="7717972at2"/>
<dbReference type="STRING" id="561184.SAMN05216376_12139"/>
<keyword evidence="2" id="KW-1185">Reference proteome</keyword>
<dbReference type="AlphaFoldDB" id="A0A0B3RRG4"/>
<evidence type="ECO:0000313" key="1">
    <source>
        <dbReference type="EMBL" id="KHQ50462.1"/>
    </source>
</evidence>
<dbReference type="Proteomes" id="UP000030960">
    <property type="component" value="Unassembled WGS sequence"/>
</dbReference>
<organism evidence="1 2">
    <name type="scientific">Mameliella alba</name>
    <dbReference type="NCBI Taxonomy" id="561184"/>
    <lineage>
        <taxon>Bacteria</taxon>
        <taxon>Pseudomonadati</taxon>
        <taxon>Pseudomonadota</taxon>
        <taxon>Alphaproteobacteria</taxon>
        <taxon>Rhodobacterales</taxon>
        <taxon>Roseobacteraceae</taxon>
        <taxon>Mameliella</taxon>
    </lineage>
</organism>
<protein>
    <submittedName>
        <fullName evidence="1">Uncharacterized protein</fullName>
    </submittedName>
</protein>
<dbReference type="RefSeq" id="WP_043146103.1">
    <property type="nucleotide sequence ID" value="NZ_JSUQ01000026.1"/>
</dbReference>
<comment type="caution">
    <text evidence="1">The sequence shown here is derived from an EMBL/GenBank/DDBJ whole genome shotgun (WGS) entry which is preliminary data.</text>
</comment>
<dbReference type="EMBL" id="JSUQ01000026">
    <property type="protein sequence ID" value="KHQ50462.1"/>
    <property type="molecule type" value="Genomic_DNA"/>
</dbReference>
<evidence type="ECO:0000313" key="2">
    <source>
        <dbReference type="Proteomes" id="UP000030960"/>
    </source>
</evidence>
<proteinExistence type="predicted"/>